<dbReference type="SUPFAM" id="SSF47413">
    <property type="entry name" value="lambda repressor-like DNA-binding domains"/>
    <property type="match status" value="1"/>
</dbReference>
<dbReference type="EMBL" id="CP115541">
    <property type="protein sequence ID" value="WNH52557.1"/>
    <property type="molecule type" value="Genomic_DNA"/>
</dbReference>
<dbReference type="Proteomes" id="UP001302072">
    <property type="component" value="Chromosome"/>
</dbReference>
<dbReference type="InterPro" id="IPR010982">
    <property type="entry name" value="Lambda_DNA-bd_dom_sf"/>
</dbReference>
<evidence type="ECO:0000256" key="2">
    <source>
        <dbReference type="SAM" id="MobiDB-lite"/>
    </source>
</evidence>
<keyword evidence="4" id="KW-1185">Reference proteome</keyword>
<organism evidence="3 4">
    <name type="scientific">Stenotrophomonas oahuensis</name>
    <dbReference type="NCBI Taxonomy" id="3003271"/>
    <lineage>
        <taxon>Bacteria</taxon>
        <taxon>Pseudomonadati</taxon>
        <taxon>Pseudomonadota</taxon>
        <taxon>Gammaproteobacteria</taxon>
        <taxon>Lysobacterales</taxon>
        <taxon>Lysobacteraceae</taxon>
        <taxon>Stenotrophomonas</taxon>
    </lineage>
</organism>
<dbReference type="InterPro" id="IPR013430">
    <property type="entry name" value="Toxin_antidote_HigA"/>
</dbReference>
<dbReference type="PANTHER" id="PTHR36924">
    <property type="entry name" value="ANTITOXIN HIGA-1"/>
    <property type="match status" value="1"/>
</dbReference>
<sequence>MSSTPSSEPTPPLHPGEILRDDFMRPRRLSNRALACAIHVSSTRIAGITRGATAITADTAHRLGCYFNTSPWFWMNLQTRFDLEKAELQVPHPKERIVPLPVSVDPTGLEVQDGSEWGLW</sequence>
<reference evidence="3 4" key="1">
    <citation type="submission" date="2022-12" db="EMBL/GenBank/DDBJ databases">
        <title>Two new species, Stenotrophomonas aracearum and Stenotrophomonas oahuensis, isolated from Anthurium (Araceae family) in Hawaii.</title>
        <authorList>
            <person name="Chunag S.C."/>
            <person name="Dobhal S."/>
            <person name="Alvarez A."/>
            <person name="Arif M."/>
        </authorList>
    </citation>
    <scope>NUCLEOTIDE SEQUENCE [LARGE SCALE GENOMIC DNA]</scope>
    <source>
        <strain evidence="3 4">A5586</strain>
    </source>
</reference>
<proteinExistence type="predicted"/>
<evidence type="ECO:0000256" key="1">
    <source>
        <dbReference type="ARBA" id="ARBA00023125"/>
    </source>
</evidence>
<dbReference type="Gene3D" id="1.10.260.40">
    <property type="entry name" value="lambda repressor-like DNA-binding domains"/>
    <property type="match status" value="1"/>
</dbReference>
<name>A0ABY9YNR5_9GAMM</name>
<dbReference type="PANTHER" id="PTHR36924:SF1">
    <property type="entry name" value="ANTITOXIN HIGA-1"/>
    <property type="match status" value="1"/>
</dbReference>
<keyword evidence="1" id="KW-0238">DNA-binding</keyword>
<feature type="region of interest" description="Disordered" evidence="2">
    <location>
        <begin position="1"/>
        <end position="21"/>
    </location>
</feature>
<accession>A0ABY9YNR5</accession>
<gene>
    <name evidence="3" type="ORF">PDM29_19920</name>
</gene>
<dbReference type="RefSeq" id="WP_311191751.1">
    <property type="nucleotide sequence ID" value="NZ_CP115541.1"/>
</dbReference>
<evidence type="ECO:0000313" key="3">
    <source>
        <dbReference type="EMBL" id="WNH52557.1"/>
    </source>
</evidence>
<evidence type="ECO:0000313" key="4">
    <source>
        <dbReference type="Proteomes" id="UP001302072"/>
    </source>
</evidence>
<dbReference type="NCBIfam" id="TIGR02607">
    <property type="entry name" value="antidote_HigA"/>
    <property type="match status" value="1"/>
</dbReference>
<protein>
    <submittedName>
        <fullName evidence="3">HigA family addiction module antitoxin</fullName>
    </submittedName>
</protein>